<dbReference type="InterPro" id="IPR000504">
    <property type="entry name" value="RRM_dom"/>
</dbReference>
<keyword evidence="7" id="KW-1185">Reference proteome</keyword>
<feature type="compositionally biased region" description="Low complexity" evidence="4">
    <location>
        <begin position="185"/>
        <end position="205"/>
    </location>
</feature>
<feature type="domain" description="RRM" evidence="5">
    <location>
        <begin position="451"/>
        <end position="533"/>
    </location>
</feature>
<feature type="compositionally biased region" description="Polar residues" evidence="4">
    <location>
        <begin position="37"/>
        <end position="56"/>
    </location>
</feature>
<evidence type="ECO:0000256" key="2">
    <source>
        <dbReference type="ARBA" id="ARBA00022884"/>
    </source>
</evidence>
<feature type="compositionally biased region" description="Polar residues" evidence="4">
    <location>
        <begin position="65"/>
        <end position="74"/>
    </location>
</feature>
<feature type="compositionally biased region" description="Low complexity" evidence="4">
    <location>
        <begin position="132"/>
        <end position="143"/>
    </location>
</feature>
<feature type="region of interest" description="Disordered" evidence="4">
    <location>
        <begin position="842"/>
        <end position="864"/>
    </location>
</feature>
<feature type="region of interest" description="Disordered" evidence="4">
    <location>
        <begin position="185"/>
        <end position="210"/>
    </location>
</feature>
<dbReference type="InterPro" id="IPR012677">
    <property type="entry name" value="Nucleotide-bd_a/b_plait_sf"/>
</dbReference>
<dbReference type="SMART" id="SM00360">
    <property type="entry name" value="RRM"/>
    <property type="match status" value="2"/>
</dbReference>
<keyword evidence="2 3" id="KW-0694">RNA-binding</keyword>
<feature type="region of interest" description="Disordered" evidence="4">
    <location>
        <begin position="914"/>
        <end position="959"/>
    </location>
</feature>
<gene>
    <name evidence="6" type="ORF">D9757_007116</name>
</gene>
<dbReference type="PROSITE" id="PS50102">
    <property type="entry name" value="RRM"/>
    <property type="match status" value="2"/>
</dbReference>
<feature type="region of interest" description="Disordered" evidence="4">
    <location>
        <begin position="981"/>
        <end position="1060"/>
    </location>
</feature>
<dbReference type="Proteomes" id="UP000518752">
    <property type="component" value="Unassembled WGS sequence"/>
</dbReference>
<evidence type="ECO:0000259" key="5">
    <source>
        <dbReference type="PROSITE" id="PS50102"/>
    </source>
</evidence>
<sequence>MSAPPSPDSLNDISCHSRQSSAQSSASIQSLHLASVPLSSFSSRAPVSPPSRQVTSPRRMDPRTSPESSTTSYRVYRNSQNATNGAVDHGESPVGEVVGLMRTLNLISSPTTSIIPEREIEEGEILQDAASYRSTRTSRQRGQSFGGSLPSSPEVLPLARGITSAAAITSVQTFSTLSSIPSLSSFHATSSSSSIPTSISNSGSTNDIAMSDSDSVQKVSLANVPQGSVNDPPFSSGTVSTSSHEPSTLRGKVPETGPIDLEALEKEPANDETAFPLNSDIPAHISGSSDDAASDVFYDSSDGQTKSPNVYINGLPPHFLEERLFELAKPFGDIRSVRCFTRHVGEKESGYGFVLFENVDSAEKCIESLRRYRNLHPTFSKASCSPPQSHKIPGMPYTQMSSQSGWTHESDNGPSLAHGAGKVIAAEESPKSHNGETFKVKMERLQDPNSTNLYIEGLPLSIDEPSLAALVSPHRIKSNRFFQTRLSNPPRIIAFVRLETRHGAEEAIERLHGRMVRGWNDPGSRISVRFADTSEQRELRRTERTVREDDTTSSARLTIAQAALLNLRGREQLRPNQTGFSAPPIGVGRQGHGSAPTANQVYNDFSSNAHDISSAAAGGYRGSASDLTSAAQLLAGINQGSRRNISPYHHTSSLPSVLGQTNQDLTPAVTALLDSLRGNGTPWTGHDARHGPQQCPLPTPRNAHAVLGDVDVNLAYPQQARSRAGGGVAQTRSGYTPAEELILNAHAQGRKGSSQRLYRQHGDDHADFNVGVRGHRSQASTMTFPHSQQQQGTSYYSSTGNLPVVVESEDYEGDHQPSKYLHSQLNGRARETAQIREAGLREPEGGGHQYQQFDHPNSNRSLTHHSNALHHNQQAHVRSTTLPPSTTPPAVALRHYQHNSMNIPKSRNIINDITSHTNSHTQPNPAYQHQSQQLHSKNRSTNTVSSISNDNKNHKNNHSNIHLYSDVSDIRILTEGGPYTNTAPVNHPQHRYRHDFTTKTNSDTNSKNNFNDGGYGDTRSFPGESELYGASQASPPLVSPALTYSSRGSSAALSPSTPYVGSFTSAQEQEAGEYQVQRAETEVANGR</sequence>
<dbReference type="OrthoDB" id="271725at2759"/>
<dbReference type="SUPFAM" id="SSF54928">
    <property type="entry name" value="RNA-binding domain, RBD"/>
    <property type="match status" value="2"/>
</dbReference>
<dbReference type="GO" id="GO:0003723">
    <property type="term" value="F:RNA binding"/>
    <property type="evidence" value="ECO:0007669"/>
    <property type="project" value="UniProtKB-UniRule"/>
</dbReference>
<reference evidence="6 7" key="1">
    <citation type="journal article" date="2020" name="ISME J.">
        <title>Uncovering the hidden diversity of litter-decomposition mechanisms in mushroom-forming fungi.</title>
        <authorList>
            <person name="Floudas D."/>
            <person name="Bentzer J."/>
            <person name="Ahren D."/>
            <person name="Johansson T."/>
            <person name="Persson P."/>
            <person name="Tunlid A."/>
        </authorList>
    </citation>
    <scope>NUCLEOTIDE SEQUENCE [LARGE SCALE GENOMIC DNA]</scope>
    <source>
        <strain evidence="6 7">CBS 406.79</strain>
    </source>
</reference>
<accession>A0A8H5HCI8</accession>
<evidence type="ECO:0000256" key="4">
    <source>
        <dbReference type="SAM" id="MobiDB-lite"/>
    </source>
</evidence>
<organism evidence="6 7">
    <name type="scientific">Collybiopsis confluens</name>
    <dbReference type="NCBI Taxonomy" id="2823264"/>
    <lineage>
        <taxon>Eukaryota</taxon>
        <taxon>Fungi</taxon>
        <taxon>Dikarya</taxon>
        <taxon>Basidiomycota</taxon>
        <taxon>Agaricomycotina</taxon>
        <taxon>Agaricomycetes</taxon>
        <taxon>Agaricomycetidae</taxon>
        <taxon>Agaricales</taxon>
        <taxon>Marasmiineae</taxon>
        <taxon>Omphalotaceae</taxon>
        <taxon>Collybiopsis</taxon>
    </lineage>
</organism>
<feature type="region of interest" description="Disordered" evidence="4">
    <location>
        <begin position="1"/>
        <end position="74"/>
    </location>
</feature>
<dbReference type="InterPro" id="IPR035979">
    <property type="entry name" value="RBD_domain_sf"/>
</dbReference>
<dbReference type="AlphaFoldDB" id="A0A8H5HCI8"/>
<evidence type="ECO:0000256" key="3">
    <source>
        <dbReference type="PROSITE-ProRule" id="PRU00176"/>
    </source>
</evidence>
<comment type="caution">
    <text evidence="6">The sequence shown here is derived from an EMBL/GenBank/DDBJ whole genome shotgun (WGS) entry which is preliminary data.</text>
</comment>
<evidence type="ECO:0000313" key="6">
    <source>
        <dbReference type="EMBL" id="KAF5380774.1"/>
    </source>
</evidence>
<evidence type="ECO:0000313" key="7">
    <source>
        <dbReference type="Proteomes" id="UP000518752"/>
    </source>
</evidence>
<feature type="compositionally biased region" description="Polar residues" evidence="4">
    <location>
        <begin position="849"/>
        <end position="864"/>
    </location>
</feature>
<feature type="domain" description="RRM" evidence="5">
    <location>
        <begin position="308"/>
        <end position="382"/>
    </location>
</feature>
<dbReference type="Pfam" id="PF00076">
    <property type="entry name" value="RRM_1"/>
    <property type="match status" value="2"/>
</dbReference>
<keyword evidence="1" id="KW-0677">Repeat</keyword>
<dbReference type="PANTHER" id="PTHR24012">
    <property type="entry name" value="RNA BINDING PROTEIN"/>
    <property type="match status" value="1"/>
</dbReference>
<feature type="compositionally biased region" description="Low complexity" evidence="4">
    <location>
        <begin position="13"/>
        <end position="35"/>
    </location>
</feature>
<feature type="compositionally biased region" description="Low complexity" evidence="4">
    <location>
        <begin position="998"/>
        <end position="1011"/>
    </location>
</feature>
<protein>
    <recommendedName>
        <fullName evidence="5">RRM domain-containing protein</fullName>
    </recommendedName>
</protein>
<dbReference type="EMBL" id="JAACJN010000062">
    <property type="protein sequence ID" value="KAF5380774.1"/>
    <property type="molecule type" value="Genomic_DNA"/>
</dbReference>
<proteinExistence type="predicted"/>
<feature type="compositionally biased region" description="Polar residues" evidence="4">
    <location>
        <begin position="914"/>
        <end position="944"/>
    </location>
</feature>
<feature type="region of interest" description="Disordered" evidence="4">
    <location>
        <begin position="132"/>
        <end position="152"/>
    </location>
</feature>
<feature type="compositionally biased region" description="Polar residues" evidence="4">
    <location>
        <begin position="224"/>
        <end position="246"/>
    </location>
</feature>
<feature type="region of interest" description="Disordered" evidence="4">
    <location>
        <begin position="224"/>
        <end position="255"/>
    </location>
</feature>
<feature type="compositionally biased region" description="Low complexity" evidence="4">
    <location>
        <begin position="1045"/>
        <end position="1056"/>
    </location>
</feature>
<feature type="compositionally biased region" description="Polar residues" evidence="4">
    <location>
        <begin position="398"/>
        <end position="407"/>
    </location>
</feature>
<feature type="region of interest" description="Disordered" evidence="4">
    <location>
        <begin position="574"/>
        <end position="594"/>
    </location>
</feature>
<evidence type="ECO:0000256" key="1">
    <source>
        <dbReference type="ARBA" id="ARBA00022737"/>
    </source>
</evidence>
<feature type="region of interest" description="Disordered" evidence="4">
    <location>
        <begin position="398"/>
        <end position="418"/>
    </location>
</feature>
<dbReference type="Gene3D" id="3.30.70.330">
    <property type="match status" value="2"/>
</dbReference>
<name>A0A8H5HCI8_9AGAR</name>